<evidence type="ECO:0000313" key="2">
    <source>
        <dbReference type="Proteomes" id="UP000487649"/>
    </source>
</evidence>
<comment type="caution">
    <text evidence="1">The sequence shown here is derived from an EMBL/GenBank/DDBJ whole genome shotgun (WGS) entry which is preliminary data.</text>
</comment>
<gene>
    <name evidence="1" type="ORF">GMA92_06205</name>
</gene>
<evidence type="ECO:0000313" key="1">
    <source>
        <dbReference type="EMBL" id="MTK21007.1"/>
    </source>
</evidence>
<reference evidence="1 2" key="1">
    <citation type="journal article" date="2019" name="Nat. Med.">
        <title>A library of human gut bacterial isolates paired with longitudinal multiomics data enables mechanistic microbiome research.</title>
        <authorList>
            <person name="Poyet M."/>
            <person name="Groussin M."/>
            <person name="Gibbons S.M."/>
            <person name="Avila-Pacheco J."/>
            <person name="Jiang X."/>
            <person name="Kearney S.M."/>
            <person name="Perrotta A.R."/>
            <person name="Berdy B."/>
            <person name="Zhao S."/>
            <person name="Lieberman T.D."/>
            <person name="Swanson P.K."/>
            <person name="Smith M."/>
            <person name="Roesemann S."/>
            <person name="Alexander J.E."/>
            <person name="Rich S.A."/>
            <person name="Livny J."/>
            <person name="Vlamakis H."/>
            <person name="Clish C."/>
            <person name="Bullock K."/>
            <person name="Deik A."/>
            <person name="Scott J."/>
            <person name="Pierce K.A."/>
            <person name="Xavier R.J."/>
            <person name="Alm E.J."/>
        </authorList>
    </citation>
    <scope>NUCLEOTIDE SEQUENCE [LARGE SCALE GENOMIC DNA]</scope>
    <source>
        <strain evidence="1 2">BIOML-A198</strain>
    </source>
</reference>
<organism evidence="1 2">
    <name type="scientific">Turicibacter sanguinis</name>
    <dbReference type="NCBI Taxonomy" id="154288"/>
    <lineage>
        <taxon>Bacteria</taxon>
        <taxon>Bacillati</taxon>
        <taxon>Bacillota</taxon>
        <taxon>Erysipelotrichia</taxon>
        <taxon>Erysipelotrichales</taxon>
        <taxon>Turicibacteraceae</taxon>
        <taxon>Turicibacter</taxon>
    </lineage>
</organism>
<protein>
    <submittedName>
        <fullName evidence="1">Uncharacterized protein</fullName>
    </submittedName>
</protein>
<name>A0A9X4XGS2_9FIRM</name>
<dbReference type="EMBL" id="WMQE01000010">
    <property type="protein sequence ID" value="MTK21007.1"/>
    <property type="molecule type" value="Genomic_DNA"/>
</dbReference>
<dbReference type="RefSeq" id="WP_155222881.1">
    <property type="nucleotide sequence ID" value="NZ_JADOZG010000014.1"/>
</dbReference>
<dbReference type="AlphaFoldDB" id="A0A9X4XGS2"/>
<proteinExistence type="predicted"/>
<sequence length="191" mass="20848">MRRLIYALVVIGLVFNSTGIQVFASTLENNLEGVEKATLKDRFYYEYEAARSLINEAQTRADLNCGEECGGSGSSYWTLVKEQSFSHTSSLPITISLGAGAKLIDKVTNIYGKVLGYIVLGTATVLNSNYTVTYSTATRYARAKIKHNAKFDGTWKCTAITKLEIVSDSGNTLIETTPEKSFATSCKLVAI</sequence>
<dbReference type="Proteomes" id="UP000487649">
    <property type="component" value="Unassembled WGS sequence"/>
</dbReference>
<accession>A0A9X4XGS2</accession>